<feature type="compositionally biased region" description="Low complexity" evidence="1">
    <location>
        <begin position="468"/>
        <end position="481"/>
    </location>
</feature>
<accession>A0A7S1KMI1</accession>
<evidence type="ECO:0000256" key="1">
    <source>
        <dbReference type="SAM" id="MobiDB-lite"/>
    </source>
</evidence>
<organism evidence="2">
    <name type="scientific">Percolomonas cosmopolitus</name>
    <dbReference type="NCBI Taxonomy" id="63605"/>
    <lineage>
        <taxon>Eukaryota</taxon>
        <taxon>Discoba</taxon>
        <taxon>Heterolobosea</taxon>
        <taxon>Tetramitia</taxon>
        <taxon>Eutetramitia</taxon>
        <taxon>Percolomonadidae</taxon>
        <taxon>Percolomonas</taxon>
    </lineage>
</organism>
<dbReference type="EMBL" id="HBGD01002333">
    <property type="protein sequence ID" value="CAD9078723.1"/>
    <property type="molecule type" value="Transcribed_RNA"/>
</dbReference>
<sequence>MSSALDFHSQGSPSVNAPNTISRGGTSPHNTSSSSSRTTYSADSASSYLRDVDRLLSRVRKAREERKRTALPYNSHHEETIENGAPLWLSEGSKNGNQQETHDTIANPHFAITTTTLDSPTTSVTTKDDEIRALIEESNRLLSQEFDALQRRKQRVAQRDTKQTQHSNAMPTRAQTFAQDDQHISRQLAGDRNRQDNIELLHGFQKMIDPEYGVDARDDDNLSPVALDHRNGTASSQQRNEHPSLSHAMNQLQHPSLQLSFSRDHNEAPSTRAHLFPHLQIGQEIDLVQRDQEKRLERDSLSLEYIVDEDAENGPSLSDMNAMEDAPFAPQLKHASDRATTAKSYRTRTNRLLSPSKERKHSRSPQLRHEQPRQSRRQKESRSSLFDHYNDVHTQQQHGEEEHQKRVIPTLELSPRRSKAAPPSNDKYSTMTLQDVLQLVNQTSEEIRSMSPVSSPRLHHPQKRHFSRSPSRASTPRSPRSPSRKRGSIGRYRNSSRISSPARSLERQNSGFSRHYSNSRSPQNRFETRSARSSASPKEYQAHHYTDDQESVYSRRASLAQSQRKSLNKSTTFIPYSDVRHLQSRGAESTSYNHSTMHWFLNLCSEKKMKQPSNKKKRVAWVGLSSNGRGDKKLYPNR</sequence>
<gene>
    <name evidence="2" type="ORF">PCOS0759_LOCUS1955</name>
</gene>
<feature type="compositionally biased region" description="Basic and acidic residues" evidence="1">
    <location>
        <begin position="629"/>
        <end position="638"/>
    </location>
</feature>
<feature type="region of interest" description="Disordered" evidence="1">
    <location>
        <begin position="328"/>
        <end position="431"/>
    </location>
</feature>
<dbReference type="AlphaFoldDB" id="A0A7S1KMI1"/>
<protein>
    <submittedName>
        <fullName evidence="2">Uncharacterized protein</fullName>
    </submittedName>
</protein>
<feature type="compositionally biased region" description="Low complexity" evidence="1">
    <location>
        <begin position="26"/>
        <end position="45"/>
    </location>
</feature>
<feature type="region of interest" description="Disordered" evidence="1">
    <location>
        <begin position="445"/>
        <end position="552"/>
    </location>
</feature>
<reference evidence="2" key="1">
    <citation type="submission" date="2021-01" db="EMBL/GenBank/DDBJ databases">
        <authorList>
            <person name="Corre E."/>
            <person name="Pelletier E."/>
            <person name="Niang G."/>
            <person name="Scheremetjew M."/>
            <person name="Finn R."/>
            <person name="Kale V."/>
            <person name="Holt S."/>
            <person name="Cochrane G."/>
            <person name="Meng A."/>
            <person name="Brown T."/>
            <person name="Cohen L."/>
        </authorList>
    </citation>
    <scope>NUCLEOTIDE SEQUENCE</scope>
    <source>
        <strain evidence="2">WS</strain>
    </source>
</reference>
<feature type="compositionally biased region" description="Polar residues" evidence="1">
    <location>
        <begin position="493"/>
        <end position="536"/>
    </location>
</feature>
<feature type="region of interest" description="Disordered" evidence="1">
    <location>
        <begin position="1"/>
        <end position="45"/>
    </location>
</feature>
<feature type="region of interest" description="Disordered" evidence="1">
    <location>
        <begin position="215"/>
        <end position="244"/>
    </location>
</feature>
<feature type="compositionally biased region" description="Basic residues" evidence="1">
    <location>
        <begin position="457"/>
        <end position="467"/>
    </location>
</feature>
<name>A0A7S1KMI1_9EUKA</name>
<evidence type="ECO:0000313" key="2">
    <source>
        <dbReference type="EMBL" id="CAD9078723.1"/>
    </source>
</evidence>
<feature type="compositionally biased region" description="Polar residues" evidence="1">
    <location>
        <begin position="1"/>
        <end position="25"/>
    </location>
</feature>
<feature type="compositionally biased region" description="Basic and acidic residues" evidence="1">
    <location>
        <begin position="367"/>
        <end position="382"/>
    </location>
</feature>
<feature type="region of interest" description="Disordered" evidence="1">
    <location>
        <begin position="609"/>
        <end position="638"/>
    </location>
</feature>
<proteinExistence type="predicted"/>